<dbReference type="Proteomes" id="UP001163321">
    <property type="component" value="Chromosome 12"/>
</dbReference>
<evidence type="ECO:0000313" key="2">
    <source>
        <dbReference type="Proteomes" id="UP001163321"/>
    </source>
</evidence>
<evidence type="ECO:0000313" key="1">
    <source>
        <dbReference type="EMBL" id="KAI9918258.1"/>
    </source>
</evidence>
<proteinExistence type="predicted"/>
<keyword evidence="2" id="KW-1185">Reference proteome</keyword>
<dbReference type="EMBL" id="CM047591">
    <property type="protein sequence ID" value="KAI9918258.1"/>
    <property type="molecule type" value="Genomic_DNA"/>
</dbReference>
<gene>
    <name evidence="1" type="ORF">PsorP6_012058</name>
</gene>
<comment type="caution">
    <text evidence="1">The sequence shown here is derived from an EMBL/GenBank/DDBJ whole genome shotgun (WGS) entry which is preliminary data.</text>
</comment>
<organism evidence="1 2">
    <name type="scientific">Peronosclerospora sorghi</name>
    <dbReference type="NCBI Taxonomy" id="230839"/>
    <lineage>
        <taxon>Eukaryota</taxon>
        <taxon>Sar</taxon>
        <taxon>Stramenopiles</taxon>
        <taxon>Oomycota</taxon>
        <taxon>Peronosporomycetes</taxon>
        <taxon>Peronosporales</taxon>
        <taxon>Peronosporaceae</taxon>
        <taxon>Peronosclerospora</taxon>
    </lineage>
</organism>
<name>A0ACC0WK09_9STRA</name>
<accession>A0ACC0WK09</accession>
<protein>
    <submittedName>
        <fullName evidence="1">Uncharacterized protein</fullName>
    </submittedName>
</protein>
<reference evidence="1 2" key="1">
    <citation type="journal article" date="2022" name="bioRxiv">
        <title>The genome of the oomycete Peronosclerospora sorghi, a cosmopolitan pathogen of maize and sorghum, is inflated with dispersed pseudogenes.</title>
        <authorList>
            <person name="Fletcher K."/>
            <person name="Martin F."/>
            <person name="Isakeit T."/>
            <person name="Cavanaugh K."/>
            <person name="Magill C."/>
            <person name="Michelmore R."/>
        </authorList>
    </citation>
    <scope>NUCLEOTIDE SEQUENCE [LARGE SCALE GENOMIC DNA]</scope>
    <source>
        <strain evidence="1">P6</strain>
    </source>
</reference>
<sequence length="120" mass="13242">MQDVDIIESSGDVWMPSDTEEEYCDMSSTVIHESVEIHSTNSMDIDVERENELYHNSSKSKSTSDPGSNGSSSACDYNSGNAESEPTHSNKYVHSCECHNSGHDDVNQGKYKDTNKDGNN</sequence>